<feature type="domain" description="Fumarate lyase N-terminal" evidence="14">
    <location>
        <begin position="14"/>
        <end position="312"/>
    </location>
</feature>
<dbReference type="GO" id="GO:0044208">
    <property type="term" value="P:'de novo' AMP biosynthetic process"/>
    <property type="evidence" value="ECO:0007669"/>
    <property type="project" value="UniProtKB-UniPathway"/>
</dbReference>
<dbReference type="UniPathway" id="UPA00074">
    <property type="reaction ID" value="UER00132"/>
</dbReference>
<dbReference type="InterPro" id="IPR020557">
    <property type="entry name" value="Fumarate_lyase_CS"/>
</dbReference>
<evidence type="ECO:0000256" key="2">
    <source>
        <dbReference type="ARBA" id="ARBA00004734"/>
    </source>
</evidence>
<evidence type="ECO:0000256" key="5">
    <source>
        <dbReference type="ARBA" id="ARBA00017058"/>
    </source>
</evidence>
<protein>
    <recommendedName>
        <fullName evidence="5 12">Adenylosuccinate lyase</fullName>
        <shortName evidence="13">ASL</shortName>
        <ecNumber evidence="4 12">4.3.2.2</ecNumber>
    </recommendedName>
    <alternativeName>
        <fullName evidence="10 13">Adenylosuccinase</fullName>
    </alternativeName>
</protein>
<dbReference type="Gene3D" id="1.20.200.10">
    <property type="entry name" value="Fumarase/aspartase (Central domain)"/>
    <property type="match status" value="1"/>
</dbReference>
<dbReference type="InterPro" id="IPR013539">
    <property type="entry name" value="PurB_C"/>
</dbReference>
<dbReference type="GO" id="GO:0006189">
    <property type="term" value="P:'de novo' IMP biosynthetic process"/>
    <property type="evidence" value="ECO:0007669"/>
    <property type="project" value="UniProtKB-UniPathway"/>
</dbReference>
<comment type="pathway">
    <text evidence="1 13">Purine metabolism; IMP biosynthesis via de novo pathway; 5-amino-1-(5-phospho-D-ribosyl)imidazole-4-carboxamide from 5-amino-1-(5-phospho-D-ribosyl)imidazole-4-carboxylate: step 2/2.</text>
</comment>
<dbReference type="UniPathway" id="UPA00075">
    <property type="reaction ID" value="UER00336"/>
</dbReference>
<dbReference type="InterPro" id="IPR022761">
    <property type="entry name" value="Fumarate_lyase_N"/>
</dbReference>
<feature type="domain" description="Adenylosuccinate lyase PurB C-terminal" evidence="15">
    <location>
        <begin position="331"/>
        <end position="445"/>
    </location>
</feature>
<dbReference type="PRINTS" id="PR00149">
    <property type="entry name" value="FUMRATELYASE"/>
</dbReference>
<keyword evidence="6 13" id="KW-0658">Purine biosynthesis</keyword>
<dbReference type="PROSITE" id="PS00163">
    <property type="entry name" value="FUMARATE_LYASES"/>
    <property type="match status" value="1"/>
</dbReference>
<evidence type="ECO:0000256" key="8">
    <source>
        <dbReference type="ARBA" id="ARBA00024477"/>
    </source>
</evidence>
<keyword evidence="17" id="KW-1185">Reference proteome</keyword>
<dbReference type="GO" id="GO:0005829">
    <property type="term" value="C:cytosol"/>
    <property type="evidence" value="ECO:0007669"/>
    <property type="project" value="TreeGrafter"/>
</dbReference>
<dbReference type="RefSeq" id="WP_126802462.1">
    <property type="nucleotide sequence ID" value="NZ_PIPL01000001.1"/>
</dbReference>
<dbReference type="InterPro" id="IPR008948">
    <property type="entry name" value="L-Aspartase-like"/>
</dbReference>
<accession>A0A432W6H3</accession>
<dbReference type="GO" id="GO:0070626">
    <property type="term" value="F:(S)-2-(5-amino-1-(5-phospho-D-ribosyl)imidazole-4-carboxamido) succinate lyase (fumarate-forming) activity"/>
    <property type="evidence" value="ECO:0007669"/>
    <property type="project" value="RHEA"/>
</dbReference>
<dbReference type="FunFam" id="1.20.200.10:FF:000004">
    <property type="entry name" value="Adenylosuccinate lyase"/>
    <property type="match status" value="1"/>
</dbReference>
<evidence type="ECO:0000256" key="13">
    <source>
        <dbReference type="RuleBase" id="RU361172"/>
    </source>
</evidence>
<dbReference type="InterPro" id="IPR000362">
    <property type="entry name" value="Fumarate_lyase_fam"/>
</dbReference>
<dbReference type="Proteomes" id="UP000288293">
    <property type="component" value="Unassembled WGS sequence"/>
</dbReference>
<sequence length="461" mass="51671">MQLSPLSAISPVDGRYGNKVDALRPIFSEYGLIKFRVTVEVRWLQKLASIQQVEEVPALSADANQLLDSILEDFSEADAARVKTIESTTNHDVKAVEYLLKEKVASSPELLAVTEFIHFACTSEDINNLSHALMLKTARDEVVLPLLNQLLDKVVELAQEHKSVAMMARTHGQPATPTTMGKEFANVAVRLHRQIEQIKAVPLLGKFNGAVGNYNAHLAAYPNVDWHNHSQQFVESLGLNWSAYTTQIEPHDYIAEWFDALARFNTILIDLNRDLWSYIALNHFKQKTVAGEIGSSTMPHKVNPIDFENSEGNLGIANAIMAHLAQKLPISRWQRDLTDSTVLRNLGVGVAHAVIAYQASLKGLNKLEVNEQNLLNELDQNWELLAEPIQTVMRRYGIEKPYEKLKELTRGKRVNQSAMAEFIDSLVLPDEVKTELKSWTPATYIGRAEAFVDELPAYLKG</sequence>
<dbReference type="PANTHER" id="PTHR43411:SF1">
    <property type="entry name" value="ADENYLOSUCCINATE LYASE"/>
    <property type="match status" value="1"/>
</dbReference>
<dbReference type="PANTHER" id="PTHR43411">
    <property type="entry name" value="ADENYLOSUCCINATE LYASE"/>
    <property type="match status" value="1"/>
</dbReference>
<dbReference type="FunFam" id="1.10.275.10:FF:000003">
    <property type="entry name" value="Adenylosuccinate lyase"/>
    <property type="match status" value="1"/>
</dbReference>
<evidence type="ECO:0000256" key="4">
    <source>
        <dbReference type="ARBA" id="ARBA00012339"/>
    </source>
</evidence>
<comment type="similarity">
    <text evidence="3 13">Belongs to the lyase 1 family. Adenylosuccinate lyase subfamily.</text>
</comment>
<dbReference type="NCBIfam" id="TIGR00928">
    <property type="entry name" value="purB"/>
    <property type="match status" value="1"/>
</dbReference>
<dbReference type="InterPro" id="IPR004769">
    <property type="entry name" value="Pur_lyase"/>
</dbReference>
<dbReference type="NCBIfam" id="NF006764">
    <property type="entry name" value="PRK09285.1"/>
    <property type="match status" value="1"/>
</dbReference>
<dbReference type="Pfam" id="PF00206">
    <property type="entry name" value="Lyase_1"/>
    <property type="match status" value="1"/>
</dbReference>
<dbReference type="CDD" id="cd01598">
    <property type="entry name" value="PurB"/>
    <property type="match status" value="1"/>
</dbReference>
<evidence type="ECO:0000259" key="14">
    <source>
        <dbReference type="Pfam" id="PF00206"/>
    </source>
</evidence>
<comment type="caution">
    <text evidence="16">The sequence shown here is derived from an EMBL/GenBank/DDBJ whole genome shotgun (WGS) entry which is preliminary data.</text>
</comment>
<gene>
    <name evidence="16" type="ORF">CWE09_02800</name>
</gene>
<reference evidence="16 17" key="1">
    <citation type="journal article" date="2011" name="Front. Microbiol.">
        <title>Genomic signatures of strain selection and enhancement in Bacillus atrophaeus var. globigii, a historical biowarfare simulant.</title>
        <authorList>
            <person name="Gibbons H.S."/>
            <person name="Broomall S.M."/>
            <person name="McNew L.A."/>
            <person name="Daligault H."/>
            <person name="Chapman C."/>
            <person name="Bruce D."/>
            <person name="Karavis M."/>
            <person name="Krepps M."/>
            <person name="McGregor P.A."/>
            <person name="Hong C."/>
            <person name="Park K.H."/>
            <person name="Akmal A."/>
            <person name="Feldman A."/>
            <person name="Lin J.S."/>
            <person name="Chang W.E."/>
            <person name="Higgs B.W."/>
            <person name="Demirev P."/>
            <person name="Lindquist J."/>
            <person name="Liem A."/>
            <person name="Fochler E."/>
            <person name="Read T.D."/>
            <person name="Tapia R."/>
            <person name="Johnson S."/>
            <person name="Bishop-Lilly K.A."/>
            <person name="Detter C."/>
            <person name="Han C."/>
            <person name="Sozhamannan S."/>
            <person name="Rosenzweig C.N."/>
            <person name="Skowronski E.W."/>
        </authorList>
    </citation>
    <scope>NUCLEOTIDE SEQUENCE [LARGE SCALE GENOMIC DNA]</scope>
    <source>
        <strain evidence="16 17">MLST1</strain>
    </source>
</reference>
<evidence type="ECO:0000256" key="11">
    <source>
        <dbReference type="ARBA" id="ARBA00049115"/>
    </source>
</evidence>
<comment type="function">
    <text evidence="9">Catalyzes two reactions in de novo purine nucleotide biosynthesis. Catalyzes the breakdown of 5-aminoimidazole- (N-succinylocarboxamide) ribotide (SAICAR or 2-[5-amino-1-(5-phospho-beta-D-ribosyl)imidazole-4-carboxamido]succinate) to 5-aminoimidazole-4-carboxamide ribotide (AICAR or 5-amino-1-(5-phospho-beta-D-ribosyl)imidazole-4-carboxamide) and fumarate, and of adenylosuccinate (ADS or N(6)-(1,2-dicarboxyethyl)-AMP) to adenosine monophosphate (AMP) and fumarate.</text>
</comment>
<dbReference type="GO" id="GO:0004018">
    <property type="term" value="F:N6-(1,2-dicarboxyethyl)AMP AMP-lyase (fumarate-forming) activity"/>
    <property type="evidence" value="ECO:0007669"/>
    <property type="project" value="UniProtKB-UniRule"/>
</dbReference>
<dbReference type="EMBL" id="PIPL01000001">
    <property type="protein sequence ID" value="RUO25675.1"/>
    <property type="molecule type" value="Genomic_DNA"/>
</dbReference>
<dbReference type="FunFam" id="1.10.40.30:FF:000004">
    <property type="entry name" value="Adenylosuccinate lyase"/>
    <property type="match status" value="1"/>
</dbReference>
<evidence type="ECO:0000313" key="17">
    <source>
        <dbReference type="Proteomes" id="UP000288293"/>
    </source>
</evidence>
<dbReference type="Gene3D" id="1.10.40.30">
    <property type="entry name" value="Fumarase/aspartase (C-terminal domain)"/>
    <property type="match status" value="1"/>
</dbReference>
<name>A0A432W6H3_9GAMM</name>
<evidence type="ECO:0000256" key="7">
    <source>
        <dbReference type="ARBA" id="ARBA00023239"/>
    </source>
</evidence>
<evidence type="ECO:0000256" key="9">
    <source>
        <dbReference type="ARBA" id="ARBA00025012"/>
    </source>
</evidence>
<dbReference type="InterPro" id="IPR047136">
    <property type="entry name" value="PurB_bact"/>
</dbReference>
<evidence type="ECO:0000256" key="1">
    <source>
        <dbReference type="ARBA" id="ARBA00004706"/>
    </source>
</evidence>
<organism evidence="16 17">
    <name type="scientific">Aliidiomarina minuta</name>
    <dbReference type="NCBI Taxonomy" id="880057"/>
    <lineage>
        <taxon>Bacteria</taxon>
        <taxon>Pseudomonadati</taxon>
        <taxon>Pseudomonadota</taxon>
        <taxon>Gammaproteobacteria</taxon>
        <taxon>Alteromonadales</taxon>
        <taxon>Idiomarinaceae</taxon>
        <taxon>Aliidiomarina</taxon>
    </lineage>
</organism>
<dbReference type="Gene3D" id="1.10.275.10">
    <property type="entry name" value="Fumarase/aspartase (N-terminal domain)"/>
    <property type="match status" value="1"/>
</dbReference>
<evidence type="ECO:0000256" key="3">
    <source>
        <dbReference type="ARBA" id="ARBA00008273"/>
    </source>
</evidence>
<comment type="catalytic activity">
    <reaction evidence="8">
        <text>(2S)-2-[5-amino-1-(5-phospho-beta-D-ribosyl)imidazole-4-carboxamido]succinate = 5-amino-1-(5-phospho-beta-D-ribosyl)imidazole-4-carboxamide + fumarate</text>
        <dbReference type="Rhea" id="RHEA:23920"/>
        <dbReference type="ChEBI" id="CHEBI:29806"/>
        <dbReference type="ChEBI" id="CHEBI:58443"/>
        <dbReference type="ChEBI" id="CHEBI:58475"/>
        <dbReference type="EC" id="4.3.2.2"/>
    </reaction>
    <physiologicalReaction direction="left-to-right" evidence="8">
        <dbReference type="Rhea" id="RHEA:23921"/>
    </physiologicalReaction>
</comment>
<keyword evidence="7 13" id="KW-0456">Lyase</keyword>
<proteinExistence type="inferred from homology"/>
<evidence type="ECO:0000259" key="15">
    <source>
        <dbReference type="Pfam" id="PF08328"/>
    </source>
</evidence>
<dbReference type="EC" id="4.3.2.2" evidence="4 12"/>
<dbReference type="OrthoDB" id="9768878at2"/>
<evidence type="ECO:0000256" key="12">
    <source>
        <dbReference type="NCBIfam" id="TIGR00928"/>
    </source>
</evidence>
<evidence type="ECO:0000256" key="10">
    <source>
        <dbReference type="ARBA" id="ARBA00030717"/>
    </source>
</evidence>
<comment type="pathway">
    <text evidence="2 13">Purine metabolism; AMP biosynthesis via de novo pathway; AMP from IMP: step 2/2.</text>
</comment>
<dbReference type="InterPro" id="IPR024083">
    <property type="entry name" value="Fumarase/histidase_N"/>
</dbReference>
<dbReference type="SUPFAM" id="SSF48557">
    <property type="entry name" value="L-aspartase-like"/>
    <property type="match status" value="1"/>
</dbReference>
<dbReference type="AlphaFoldDB" id="A0A432W6H3"/>
<evidence type="ECO:0000256" key="6">
    <source>
        <dbReference type="ARBA" id="ARBA00022755"/>
    </source>
</evidence>
<comment type="catalytic activity">
    <reaction evidence="11">
        <text>N(6)-(1,2-dicarboxyethyl)-AMP = fumarate + AMP</text>
        <dbReference type="Rhea" id="RHEA:16853"/>
        <dbReference type="ChEBI" id="CHEBI:29806"/>
        <dbReference type="ChEBI" id="CHEBI:57567"/>
        <dbReference type="ChEBI" id="CHEBI:456215"/>
        <dbReference type="EC" id="4.3.2.2"/>
    </reaction>
    <physiologicalReaction direction="left-to-right" evidence="11">
        <dbReference type="Rhea" id="RHEA:16854"/>
    </physiologicalReaction>
</comment>
<evidence type="ECO:0000313" key="16">
    <source>
        <dbReference type="EMBL" id="RUO25675.1"/>
    </source>
</evidence>
<dbReference type="Pfam" id="PF08328">
    <property type="entry name" value="ASL_C"/>
    <property type="match status" value="1"/>
</dbReference>